<organism evidence="8 9">
    <name type="scientific">Tetracentron sinense</name>
    <name type="common">Spur-leaf</name>
    <dbReference type="NCBI Taxonomy" id="13715"/>
    <lineage>
        <taxon>Eukaryota</taxon>
        <taxon>Viridiplantae</taxon>
        <taxon>Streptophyta</taxon>
        <taxon>Embryophyta</taxon>
        <taxon>Tracheophyta</taxon>
        <taxon>Spermatophyta</taxon>
        <taxon>Magnoliopsida</taxon>
        <taxon>Trochodendrales</taxon>
        <taxon>Trochodendraceae</taxon>
        <taxon>Tetracentron</taxon>
    </lineage>
</organism>
<evidence type="ECO:0000256" key="5">
    <source>
        <dbReference type="ARBA" id="ARBA00023136"/>
    </source>
</evidence>
<feature type="transmembrane region" description="Helical" evidence="7">
    <location>
        <begin position="111"/>
        <end position="127"/>
    </location>
</feature>
<dbReference type="OrthoDB" id="1928191at2759"/>
<evidence type="ECO:0000256" key="1">
    <source>
        <dbReference type="ARBA" id="ARBA00004141"/>
    </source>
</evidence>
<evidence type="ECO:0000313" key="8">
    <source>
        <dbReference type="EMBL" id="KAF8364590.1"/>
    </source>
</evidence>
<keyword evidence="4 7" id="KW-1133">Transmembrane helix</keyword>
<protein>
    <submittedName>
        <fullName evidence="8">Uncharacterized protein</fullName>
    </submittedName>
</protein>
<dbReference type="Proteomes" id="UP000655225">
    <property type="component" value="Unassembled WGS sequence"/>
</dbReference>
<feature type="compositionally biased region" description="Basic and acidic residues" evidence="6">
    <location>
        <begin position="258"/>
        <end position="267"/>
    </location>
</feature>
<name>A0A834Y9B5_TETSI</name>
<dbReference type="InterPro" id="IPR007770">
    <property type="entry name" value="DMP"/>
</dbReference>
<evidence type="ECO:0000256" key="4">
    <source>
        <dbReference type="ARBA" id="ARBA00022989"/>
    </source>
</evidence>
<gene>
    <name evidence="8" type="ORF">HHK36_033439</name>
</gene>
<proteinExistence type="inferred from homology"/>
<feature type="region of interest" description="Disordered" evidence="6">
    <location>
        <begin position="190"/>
        <end position="267"/>
    </location>
</feature>
<keyword evidence="5 7" id="KW-0472">Membrane</keyword>
<evidence type="ECO:0000256" key="6">
    <source>
        <dbReference type="SAM" id="MobiDB-lite"/>
    </source>
</evidence>
<dbReference type="GO" id="GO:0016020">
    <property type="term" value="C:membrane"/>
    <property type="evidence" value="ECO:0007669"/>
    <property type="project" value="UniProtKB-SubCell"/>
</dbReference>
<dbReference type="GO" id="GO:0005737">
    <property type="term" value="C:cytoplasm"/>
    <property type="evidence" value="ECO:0007669"/>
    <property type="project" value="UniProtKB-ARBA"/>
</dbReference>
<dbReference type="EMBL" id="JABCRI010001410">
    <property type="protein sequence ID" value="KAF8364590.1"/>
    <property type="molecule type" value="Genomic_DNA"/>
</dbReference>
<evidence type="ECO:0000256" key="2">
    <source>
        <dbReference type="ARBA" id="ARBA00008707"/>
    </source>
</evidence>
<feature type="transmembrane region" description="Helical" evidence="7">
    <location>
        <begin position="147"/>
        <end position="165"/>
    </location>
</feature>
<accession>A0A834Y9B5</accession>
<dbReference type="PANTHER" id="PTHR31621">
    <property type="entry name" value="PROTEIN DMP3"/>
    <property type="match status" value="1"/>
</dbReference>
<sequence length="267" mass="28835">MGGTTTQTVSSSSLTGVGNLIKLLPTGTVFLFQFLNPLLTNNGQCDTINKYLTSILLGVCGLSCIFSSFTDSYPGSDGVTHYGVVTLEGLWTLSDSGSENLSGYHLRKTDFVHAFLAVTVFMVVVLMEPNTVKCFYPSFESTQTTLLKVLPIIVGVLSSSVFAYVPCKRDTERPAAFSWITSPCESGVGACPARHYPPDRGRTPRRPRRTGEEKRGAQASGSAPIGEPKDRRGTAGLGDSEEEYSYKGTGRRAPGVVKRRETIEEEG</sequence>
<keyword evidence="3 7" id="KW-0812">Transmembrane</keyword>
<dbReference type="OMA" id="PCNESEY"/>
<evidence type="ECO:0000256" key="3">
    <source>
        <dbReference type="ARBA" id="ARBA00022692"/>
    </source>
</evidence>
<keyword evidence="9" id="KW-1185">Reference proteome</keyword>
<dbReference type="AlphaFoldDB" id="A0A834Y9B5"/>
<comment type="subcellular location">
    <subcellularLocation>
        <location evidence="1">Membrane</location>
        <topology evidence="1">Multi-pass membrane protein</topology>
    </subcellularLocation>
</comment>
<dbReference type="PANTHER" id="PTHR31621:SF66">
    <property type="entry name" value="PROTEIN DMP2"/>
    <property type="match status" value="1"/>
</dbReference>
<comment type="similarity">
    <text evidence="2">Belongs to the plant DMP1 protein family.</text>
</comment>
<evidence type="ECO:0000256" key="7">
    <source>
        <dbReference type="SAM" id="Phobius"/>
    </source>
</evidence>
<dbReference type="GO" id="GO:0010256">
    <property type="term" value="P:endomembrane system organization"/>
    <property type="evidence" value="ECO:0007669"/>
    <property type="project" value="TreeGrafter"/>
</dbReference>
<dbReference type="Pfam" id="PF05078">
    <property type="entry name" value="DUF679"/>
    <property type="match status" value="1"/>
</dbReference>
<comment type="caution">
    <text evidence="8">The sequence shown here is derived from an EMBL/GenBank/DDBJ whole genome shotgun (WGS) entry which is preliminary data.</text>
</comment>
<reference evidence="8 9" key="1">
    <citation type="submission" date="2020-04" db="EMBL/GenBank/DDBJ databases">
        <title>Plant Genome Project.</title>
        <authorList>
            <person name="Zhang R.-G."/>
        </authorList>
    </citation>
    <scope>NUCLEOTIDE SEQUENCE [LARGE SCALE GENOMIC DNA]</scope>
    <source>
        <strain evidence="8">YNK0</strain>
        <tissue evidence="8">Leaf</tissue>
    </source>
</reference>
<evidence type="ECO:0000313" key="9">
    <source>
        <dbReference type="Proteomes" id="UP000655225"/>
    </source>
</evidence>